<evidence type="ECO:0000313" key="1">
    <source>
        <dbReference type="EMBL" id="KAJ8130457.1"/>
    </source>
</evidence>
<keyword evidence="2" id="KW-1185">Reference proteome</keyword>
<name>A0ACC2JSZ3_9PEZI</name>
<comment type="caution">
    <text evidence="1">The sequence shown here is derived from an EMBL/GenBank/DDBJ whole genome shotgun (WGS) entry which is preliminary data.</text>
</comment>
<gene>
    <name evidence="1" type="ORF">O1611_g3173</name>
</gene>
<organism evidence="1 2">
    <name type="scientific">Lasiodiplodia mahajangana</name>
    <dbReference type="NCBI Taxonomy" id="1108764"/>
    <lineage>
        <taxon>Eukaryota</taxon>
        <taxon>Fungi</taxon>
        <taxon>Dikarya</taxon>
        <taxon>Ascomycota</taxon>
        <taxon>Pezizomycotina</taxon>
        <taxon>Dothideomycetes</taxon>
        <taxon>Dothideomycetes incertae sedis</taxon>
        <taxon>Botryosphaeriales</taxon>
        <taxon>Botryosphaeriaceae</taxon>
        <taxon>Lasiodiplodia</taxon>
    </lineage>
</organism>
<proteinExistence type="predicted"/>
<sequence length="577" mass="61870">MSSTLEQADKPPGSDLGEVSANADCTVLHEEVPAIKKAEPRSLRFWITISALCLLAFICALDATIITTPLPTIVEDIGGEAQYVWIANSFVVAATVLQPLFGQLANLFGRKIPILTCLILFMVGSGVAGGARGPDMFIAGRAIQGAGAGGIYVLIDVVCCDLVALRDRGKYLGIINSWAGVASGVGPVLGGAFGSGNWPWIFYINLPICALPLVTIFFVMRTKTGVPDAQFPGVLGKLRQLDVLGNIIFIPSMISLLLGLITGGIQYPWSSPKVILPLVFGVVGWAGFHLQQHFSKNPMVPERLFSNRTSAAAYGLTFLASVTAQTTLYFIPVYLQAIVGANVLLSGVYFLPTALGILVFAASAGVVLSKTGTYKMLHWTAFGLSGIGFGLFTLMTTSTPKVAWVFYQLIAAAGSGIPISTLLPAIMAALPESDVAASTSIFSFLKTFGYIWGVTAPSILFNAIINQNLFRIDDAEAREQLRDGGAYAYASQTHATKHLLRPSTWKEIAKVYIISLEAVWWFGLALSLLGFLLVFVEKHIELRTELQTEFGLGEQARESEIEGQDSFGDQKGLAKSQ</sequence>
<evidence type="ECO:0000313" key="2">
    <source>
        <dbReference type="Proteomes" id="UP001153332"/>
    </source>
</evidence>
<accession>A0ACC2JSZ3</accession>
<dbReference type="Proteomes" id="UP001153332">
    <property type="component" value="Unassembled WGS sequence"/>
</dbReference>
<dbReference type="EMBL" id="JAPUUL010000495">
    <property type="protein sequence ID" value="KAJ8130457.1"/>
    <property type="molecule type" value="Genomic_DNA"/>
</dbReference>
<reference evidence="1" key="1">
    <citation type="submission" date="2022-12" db="EMBL/GenBank/DDBJ databases">
        <title>Genome Sequence of Lasiodiplodia mahajangana.</title>
        <authorList>
            <person name="Buettner E."/>
        </authorList>
    </citation>
    <scope>NUCLEOTIDE SEQUENCE</scope>
    <source>
        <strain evidence="1">VT137</strain>
    </source>
</reference>
<protein>
    <submittedName>
        <fullName evidence="1">Uncharacterized protein</fullName>
    </submittedName>
</protein>